<name>A0A0C9STP3_PAXIN</name>
<gene>
    <name evidence="1" type="ORF">PAXINDRAFT_14985</name>
</gene>
<dbReference type="InterPro" id="IPR021109">
    <property type="entry name" value="Peptidase_aspartic_dom_sf"/>
</dbReference>
<dbReference type="HOGENOM" id="CLU_1390645_0_0_1"/>
<dbReference type="SUPFAM" id="SSF50630">
    <property type="entry name" value="Acid proteases"/>
    <property type="match status" value="1"/>
</dbReference>
<sequence length="196" mass="21280">MSIFLRGVAAPHSMVNRKLDGSRGHAYTLRNLTAALGRRNSPTTSTEAPLRYVGSFSEQTVVEKERLSSFDSTTTDPVLSNLFTQHPSIPIFPYVLIGLALERFANEEDISGCVLSVGEHDPRFADVPGTSKHPVTPSGLSSSRWTLAMSRMSVNGNYHTLKPDVEGTQKGQFITLIDSGTSLAYIPSDAVDVIRA</sequence>
<reference evidence="2" key="2">
    <citation type="submission" date="2015-01" db="EMBL/GenBank/DDBJ databases">
        <title>Evolutionary Origins and Diversification of the Mycorrhizal Mutualists.</title>
        <authorList>
            <consortium name="DOE Joint Genome Institute"/>
            <consortium name="Mycorrhizal Genomics Consortium"/>
            <person name="Kohler A."/>
            <person name="Kuo A."/>
            <person name="Nagy L.G."/>
            <person name="Floudas D."/>
            <person name="Copeland A."/>
            <person name="Barry K.W."/>
            <person name="Cichocki N."/>
            <person name="Veneault-Fourrey C."/>
            <person name="LaButti K."/>
            <person name="Lindquist E.A."/>
            <person name="Lipzen A."/>
            <person name="Lundell T."/>
            <person name="Morin E."/>
            <person name="Murat C."/>
            <person name="Riley R."/>
            <person name="Ohm R."/>
            <person name="Sun H."/>
            <person name="Tunlid A."/>
            <person name="Henrissat B."/>
            <person name="Grigoriev I.V."/>
            <person name="Hibbett D.S."/>
            <person name="Martin F."/>
        </authorList>
    </citation>
    <scope>NUCLEOTIDE SEQUENCE [LARGE SCALE GENOMIC DNA]</scope>
    <source>
        <strain evidence="2">ATCC 200175</strain>
    </source>
</reference>
<reference evidence="1 2" key="1">
    <citation type="submission" date="2014-06" db="EMBL/GenBank/DDBJ databases">
        <authorList>
            <consortium name="DOE Joint Genome Institute"/>
            <person name="Kuo A."/>
            <person name="Kohler A."/>
            <person name="Nagy L.G."/>
            <person name="Floudas D."/>
            <person name="Copeland A."/>
            <person name="Barry K.W."/>
            <person name="Cichocki N."/>
            <person name="Veneault-Fourrey C."/>
            <person name="LaButti K."/>
            <person name="Lindquist E.A."/>
            <person name="Lipzen A."/>
            <person name="Lundell T."/>
            <person name="Morin E."/>
            <person name="Murat C."/>
            <person name="Sun H."/>
            <person name="Tunlid A."/>
            <person name="Henrissat B."/>
            <person name="Grigoriev I.V."/>
            <person name="Hibbett D.S."/>
            <person name="Martin F."/>
            <person name="Nordberg H.P."/>
            <person name="Cantor M.N."/>
            <person name="Hua S.X."/>
        </authorList>
    </citation>
    <scope>NUCLEOTIDE SEQUENCE [LARGE SCALE GENOMIC DNA]</scope>
    <source>
        <strain evidence="1 2">ATCC 200175</strain>
    </source>
</reference>
<dbReference type="OrthoDB" id="771136at2759"/>
<protein>
    <submittedName>
        <fullName evidence="1">Unplaced genomic scaffold PAXINscaffold_45, whole genome shotgun sequence</fullName>
    </submittedName>
</protein>
<evidence type="ECO:0000313" key="1">
    <source>
        <dbReference type="EMBL" id="KIJ12214.1"/>
    </source>
</evidence>
<dbReference type="Gene3D" id="2.40.70.10">
    <property type="entry name" value="Acid Proteases"/>
    <property type="match status" value="1"/>
</dbReference>
<keyword evidence="2" id="KW-1185">Reference proteome</keyword>
<dbReference type="AlphaFoldDB" id="A0A0C9STP3"/>
<evidence type="ECO:0000313" key="2">
    <source>
        <dbReference type="Proteomes" id="UP000053647"/>
    </source>
</evidence>
<organism evidence="1 2">
    <name type="scientific">Paxillus involutus ATCC 200175</name>
    <dbReference type="NCBI Taxonomy" id="664439"/>
    <lineage>
        <taxon>Eukaryota</taxon>
        <taxon>Fungi</taxon>
        <taxon>Dikarya</taxon>
        <taxon>Basidiomycota</taxon>
        <taxon>Agaricomycotina</taxon>
        <taxon>Agaricomycetes</taxon>
        <taxon>Agaricomycetidae</taxon>
        <taxon>Boletales</taxon>
        <taxon>Paxilineae</taxon>
        <taxon>Paxillaceae</taxon>
        <taxon>Paxillus</taxon>
    </lineage>
</organism>
<dbReference type="Proteomes" id="UP000053647">
    <property type="component" value="Unassembled WGS sequence"/>
</dbReference>
<dbReference type="EMBL" id="KN819367">
    <property type="protein sequence ID" value="KIJ12214.1"/>
    <property type="molecule type" value="Genomic_DNA"/>
</dbReference>
<proteinExistence type="predicted"/>
<accession>A0A0C9STP3</accession>